<comment type="similarity">
    <text evidence="2">Belongs to the CEP76 family.</text>
</comment>
<evidence type="ECO:0000256" key="1">
    <source>
        <dbReference type="ARBA" id="ARBA00004114"/>
    </source>
</evidence>
<protein>
    <recommendedName>
        <fullName evidence="3">Centrosomal protein of 76 kDa</fullName>
    </recommendedName>
</protein>
<organism evidence="11 12">
    <name type="scientific">Neogobius melanostomus</name>
    <name type="common">round goby</name>
    <dbReference type="NCBI Taxonomy" id="47308"/>
    <lineage>
        <taxon>Eukaryota</taxon>
        <taxon>Metazoa</taxon>
        <taxon>Chordata</taxon>
        <taxon>Craniata</taxon>
        <taxon>Vertebrata</taxon>
        <taxon>Euteleostomi</taxon>
        <taxon>Actinopterygii</taxon>
        <taxon>Neopterygii</taxon>
        <taxon>Teleostei</taxon>
        <taxon>Neoteleostei</taxon>
        <taxon>Acanthomorphata</taxon>
        <taxon>Gobiaria</taxon>
        <taxon>Gobiiformes</taxon>
        <taxon>Gobioidei</taxon>
        <taxon>Gobiidae</taxon>
        <taxon>Benthophilinae</taxon>
        <taxon>Neogobiini</taxon>
        <taxon>Neogobius</taxon>
    </lineage>
</organism>
<dbReference type="InterPro" id="IPR052299">
    <property type="entry name" value="CEP76"/>
</dbReference>
<dbReference type="AlphaFoldDB" id="A0A8C6TZS9"/>
<dbReference type="Gene3D" id="3.10.620.30">
    <property type="match status" value="1"/>
</dbReference>
<comment type="subcellular location">
    <subcellularLocation>
        <location evidence="1">Cytoplasm</location>
        <location evidence="1">Cytoskeleton</location>
        <location evidence="1">Microtubule organizing center</location>
        <location evidence="1">Centrosome</location>
        <location evidence="1">Centriole</location>
    </subcellularLocation>
</comment>
<evidence type="ECO:0000256" key="5">
    <source>
        <dbReference type="ARBA" id="ARBA00023212"/>
    </source>
</evidence>
<evidence type="ECO:0000256" key="2">
    <source>
        <dbReference type="ARBA" id="ARBA00005400"/>
    </source>
</evidence>
<dbReference type="GO" id="GO:0005814">
    <property type="term" value="C:centriole"/>
    <property type="evidence" value="ECO:0007669"/>
    <property type="project" value="UniProtKB-SubCell"/>
</dbReference>
<dbReference type="PANTHER" id="PTHR46436">
    <property type="entry name" value="CENTROSOMAL PROTEIN OF 76 KDA"/>
    <property type="match status" value="1"/>
</dbReference>
<dbReference type="GO" id="GO:0046599">
    <property type="term" value="P:regulation of centriole replication"/>
    <property type="evidence" value="ECO:0007669"/>
    <property type="project" value="TreeGrafter"/>
</dbReference>
<evidence type="ECO:0000256" key="4">
    <source>
        <dbReference type="ARBA" id="ARBA00022490"/>
    </source>
</evidence>
<dbReference type="InterPro" id="IPR028926">
    <property type="entry name" value="CEP76-C2"/>
</dbReference>
<dbReference type="Proteomes" id="UP000694523">
    <property type="component" value="Unplaced"/>
</dbReference>
<dbReference type="Pfam" id="PF15627">
    <property type="entry name" value="CEP76-C2"/>
    <property type="match status" value="1"/>
</dbReference>
<dbReference type="Pfam" id="PF24652">
    <property type="entry name" value="CEP76_C"/>
    <property type="match status" value="1"/>
</dbReference>
<comment type="function">
    <text evidence="6">Centrosomal protein involved in regulation of centriole duplication. Required to limit centriole duplication to once per cell cycle by preventing centriole reduplication.</text>
</comment>
<evidence type="ECO:0000256" key="6">
    <source>
        <dbReference type="ARBA" id="ARBA00024729"/>
    </source>
</evidence>
<feature type="domain" description="Centrosomal protein of 76 kDa C-terminal" evidence="8">
    <location>
        <begin position="527"/>
        <end position="664"/>
    </location>
</feature>
<evidence type="ECO:0000259" key="9">
    <source>
        <dbReference type="Pfam" id="PF24654"/>
    </source>
</evidence>
<dbReference type="Ensembl" id="ENSNMLT00000030740.1">
    <property type="protein sequence ID" value="ENSNMLP00000027517.1"/>
    <property type="gene ID" value="ENSNMLG00000017460.1"/>
</dbReference>
<proteinExistence type="inferred from homology"/>
<evidence type="ECO:0000259" key="7">
    <source>
        <dbReference type="Pfam" id="PF15627"/>
    </source>
</evidence>
<dbReference type="Pfam" id="PF24656">
    <property type="entry name" value="CEPT76_peptidase"/>
    <property type="match status" value="1"/>
</dbReference>
<evidence type="ECO:0000259" key="10">
    <source>
        <dbReference type="Pfam" id="PF24656"/>
    </source>
</evidence>
<dbReference type="SUPFAM" id="SSF54001">
    <property type="entry name" value="Cysteine proteinases"/>
    <property type="match status" value="1"/>
</dbReference>
<evidence type="ECO:0000313" key="12">
    <source>
        <dbReference type="Proteomes" id="UP000694523"/>
    </source>
</evidence>
<evidence type="ECO:0000259" key="8">
    <source>
        <dbReference type="Pfam" id="PF24652"/>
    </source>
</evidence>
<dbReference type="InterPro" id="IPR056289">
    <property type="entry name" value="CEP76_N"/>
</dbReference>
<feature type="domain" description="CEP76 C2" evidence="7">
    <location>
        <begin position="107"/>
        <end position="263"/>
    </location>
</feature>
<reference evidence="11" key="2">
    <citation type="submission" date="2025-09" db="UniProtKB">
        <authorList>
            <consortium name="Ensembl"/>
        </authorList>
    </citation>
    <scope>IDENTIFICATION</scope>
</reference>
<dbReference type="InterPro" id="IPR056288">
    <property type="entry name" value="CEP76_C"/>
</dbReference>
<feature type="domain" description="CEP76 N-terminal" evidence="9">
    <location>
        <begin position="10"/>
        <end position="70"/>
    </location>
</feature>
<keyword evidence="12" id="KW-1185">Reference proteome</keyword>
<evidence type="ECO:0000313" key="11">
    <source>
        <dbReference type="Ensembl" id="ENSNMLP00000027517.1"/>
    </source>
</evidence>
<accession>A0A8C6TZS9</accession>
<dbReference type="Pfam" id="PF24654">
    <property type="entry name" value="CEP76_N"/>
    <property type="match status" value="1"/>
</dbReference>
<dbReference type="PANTHER" id="PTHR46436:SF1">
    <property type="entry name" value="CENTROSOMAL PROTEIN OF 76 KDA"/>
    <property type="match status" value="1"/>
</dbReference>
<dbReference type="InterPro" id="IPR056290">
    <property type="entry name" value="CEPT76/DRC7_peptidase-like_dom"/>
</dbReference>
<evidence type="ECO:0000256" key="3">
    <source>
        <dbReference type="ARBA" id="ARBA00015706"/>
    </source>
</evidence>
<name>A0A8C6TZS9_9GOBI</name>
<sequence length="667" mass="75058">MSLPPEKAPELKQIIHNHLMKINIHDKIREVLAETVRDDTSSTHNQPLSEKDFLHALQRRGIIDSVMNDLHFAQVTSWLLTDEEIQSPPKPATHYIDKDEIQLRKTNIDPCRRYLYLQVLGGKAFLEHLQEPEPFPGQVCSTFTLYMHFRNQRFRSKPVPCACEPDIKEGFLLEVHKDEIGEGSRMADGTTMLSICDPVHLVLIKTDTSSETTLVSSHLLDWRTVLSSTSGKTCIAVELMGVGSECKVPAGIMTVSLELYPPLTETISPDIITTQQSLERQRAAEKDRLFLVYAKQWWREFLEIRPTHQSKMVKIFAQDENGVNRPVCSYVRMLRAGRLLEGPRQAARFVSLLAQEKAPVVGSGVGKHEQWCTLLAFLCRGKGDCEDHATLLCSLLLGFGLDAYVCVGTKAKGAPHTWVLTRGTDGSVTFWESLTAHRYLHQAIDPDAPPLVQQPKPSHPYRTVGCVFNHQSFLANCQPSDAVELCIFDFQNQSQWKAMSEEALKSVCSPGSSTSLPPVPPLTAPSLDPAAASNQLELEMRYLISEHRKDLDLATVWDDHLSYLLSSALSAYELERCTGVSCGNEEFQDAVRRAVPDGHTFKGFPIHFLHRNGRRAFATSLRSPFCDEIICCRGDHVRLAVRVRVFFYPENTCAVWVMFACKYRSVL</sequence>
<keyword evidence="5" id="KW-0206">Cytoskeleton</keyword>
<dbReference type="InterPro" id="IPR038765">
    <property type="entry name" value="Papain-like_cys_pep_sf"/>
</dbReference>
<keyword evidence="4" id="KW-0963">Cytoplasm</keyword>
<reference evidence="11" key="1">
    <citation type="submission" date="2025-08" db="UniProtKB">
        <authorList>
            <consortium name="Ensembl"/>
        </authorList>
    </citation>
    <scope>IDENTIFICATION</scope>
</reference>
<feature type="domain" description="CEP76/DRC7 peptidase-like" evidence="10">
    <location>
        <begin position="369"/>
        <end position="499"/>
    </location>
</feature>